<dbReference type="RefSeq" id="WP_082175466.1">
    <property type="nucleotide sequence ID" value="NZ_CP011509.1"/>
</dbReference>
<keyword evidence="8" id="KW-1185">Reference proteome</keyword>
<keyword evidence="5" id="KW-0812">Transmembrane</keyword>
<dbReference type="NCBIfam" id="NF037959">
    <property type="entry name" value="MFS_SpdSyn"/>
    <property type="match status" value="1"/>
</dbReference>
<evidence type="ECO:0000259" key="6">
    <source>
        <dbReference type="PROSITE" id="PS51006"/>
    </source>
</evidence>
<feature type="transmembrane region" description="Helical" evidence="5">
    <location>
        <begin position="258"/>
        <end position="279"/>
    </location>
</feature>
<evidence type="ECO:0000256" key="4">
    <source>
        <dbReference type="PROSITE-ProRule" id="PRU00354"/>
    </source>
</evidence>
<dbReference type="CDD" id="cd02440">
    <property type="entry name" value="AdoMet_MTases"/>
    <property type="match status" value="1"/>
</dbReference>
<reference evidence="7 8" key="1">
    <citation type="submission" date="2018-08" db="EMBL/GenBank/DDBJ databases">
        <title>Genomic Encyclopedia of Archaeal and Bacterial Type Strains, Phase II (KMG-II): from individual species to whole genera.</title>
        <authorList>
            <person name="Goeker M."/>
        </authorList>
    </citation>
    <scope>NUCLEOTIDE SEQUENCE [LARGE SCALE GENOMIC DNA]</scope>
    <source>
        <strain evidence="7 8">DSM 2261</strain>
    </source>
</reference>
<dbReference type="Gene3D" id="1.20.1250.20">
    <property type="entry name" value="MFS general substrate transporter like domains"/>
    <property type="match status" value="1"/>
</dbReference>
<feature type="transmembrane region" description="Helical" evidence="5">
    <location>
        <begin position="39"/>
        <end position="60"/>
    </location>
</feature>
<gene>
    <name evidence="7" type="ORF">ATI61_101115</name>
</gene>
<comment type="caution">
    <text evidence="4">Lacks conserved residue(s) required for the propagation of feature annotation.</text>
</comment>
<dbReference type="PANTHER" id="PTHR43317">
    <property type="entry name" value="THERMOSPERMINE SYNTHASE ACAULIS5"/>
    <property type="match status" value="1"/>
</dbReference>
<dbReference type="InterPro" id="IPR030374">
    <property type="entry name" value="PABS"/>
</dbReference>
<dbReference type="InterPro" id="IPR036259">
    <property type="entry name" value="MFS_trans_sf"/>
</dbReference>
<feature type="transmembrane region" description="Helical" evidence="5">
    <location>
        <begin position="157"/>
        <end position="176"/>
    </location>
</feature>
<dbReference type="Pfam" id="PF01564">
    <property type="entry name" value="Spermine_synth"/>
    <property type="match status" value="1"/>
</dbReference>
<comment type="similarity">
    <text evidence="1">Belongs to the spermidine/spermine synthase family.</text>
</comment>
<feature type="transmembrane region" description="Helical" evidence="5">
    <location>
        <begin position="291"/>
        <end position="310"/>
    </location>
</feature>
<feature type="domain" description="PABS" evidence="6">
    <location>
        <begin position="438"/>
        <end position="683"/>
    </location>
</feature>
<dbReference type="InterPro" id="IPR029063">
    <property type="entry name" value="SAM-dependent_MTases_sf"/>
</dbReference>
<feature type="transmembrane region" description="Helical" evidence="5">
    <location>
        <begin position="227"/>
        <end position="246"/>
    </location>
</feature>
<dbReference type="Gene3D" id="3.40.50.150">
    <property type="entry name" value="Vaccinia Virus protein VP39"/>
    <property type="match status" value="1"/>
</dbReference>
<protein>
    <submittedName>
        <fullName evidence="7">Spermidine synthase</fullName>
    </submittedName>
</protein>
<feature type="transmembrane region" description="Helical" evidence="5">
    <location>
        <begin position="114"/>
        <end position="136"/>
    </location>
</feature>
<proteinExistence type="inferred from homology"/>
<feature type="transmembrane region" description="Helical" evidence="5">
    <location>
        <begin position="423"/>
        <end position="440"/>
    </location>
</feature>
<keyword evidence="5" id="KW-0472">Membrane</keyword>
<comment type="caution">
    <text evidence="7">The sequence shown here is derived from an EMBL/GenBank/DDBJ whole genome shotgun (WGS) entry which is preliminary data.</text>
</comment>
<organism evidence="7 8">
    <name type="scientific">Archangium gephyra</name>
    <dbReference type="NCBI Taxonomy" id="48"/>
    <lineage>
        <taxon>Bacteria</taxon>
        <taxon>Pseudomonadati</taxon>
        <taxon>Myxococcota</taxon>
        <taxon>Myxococcia</taxon>
        <taxon>Myxococcales</taxon>
        <taxon>Cystobacterineae</taxon>
        <taxon>Archangiaceae</taxon>
        <taxon>Archangium</taxon>
    </lineage>
</organism>
<evidence type="ECO:0000256" key="2">
    <source>
        <dbReference type="ARBA" id="ARBA00022679"/>
    </source>
</evidence>
<feature type="transmembrane region" description="Helical" evidence="5">
    <location>
        <begin position="188"/>
        <end position="206"/>
    </location>
</feature>
<feature type="transmembrane region" description="Helical" evidence="5">
    <location>
        <begin position="396"/>
        <end position="416"/>
    </location>
</feature>
<feature type="transmembrane region" description="Helical" evidence="5">
    <location>
        <begin position="7"/>
        <end position="27"/>
    </location>
</feature>
<dbReference type="EMBL" id="QUMU01000001">
    <property type="protein sequence ID" value="REG37137.1"/>
    <property type="molecule type" value="Genomic_DNA"/>
</dbReference>
<feature type="transmembrane region" description="Helical" evidence="5">
    <location>
        <begin position="335"/>
        <end position="357"/>
    </location>
</feature>
<dbReference type="SUPFAM" id="SSF103473">
    <property type="entry name" value="MFS general substrate transporter"/>
    <property type="match status" value="1"/>
</dbReference>
<keyword evidence="2 4" id="KW-0808">Transferase</keyword>
<sequence length="842" mass="89740">MKATSRLQLLTLYTFSGIAGLIYEVALQREFSRVFGVTTFASATVLAAYMGGIALGARLFGALADRVARPLRLYGALELGIAVYALLTPVLTALVSGVFVRLASGVDPHATRLIVLRLLLALLFALPPTLLMGGTLPAMARAVSKLVGAAEVARATTTLYTLNLLGAFLGSLSATYLLLPNLGLSKTLWLGAAFSAIAGAIALVLRDEQGAPSPAQDAATPPLANRVLLAAAAWSGFSVFAYEVVWTQLNGLVIGSSAYAFGMMLSLFLLGLMLGSAIISRLKLPSVEWRHIGYVQLSVSVAVLVTLPLWDKIPGVFSSVGPHVTTFGGRELVRFVAAAVVLLPPALLLGVFFPLLLRVAAANRELGHAVGGMTALNTGGAVLGSLVTGFGVLPLLGSRGTLLVLVAAGCLIALFCFRGRPRLMAAAVVVMVAGFALPGWDMLRLTSGENVYFLSQYFQGGKLLYSAESVQSGMTTVVQYSEAPPRKVLLSNGKFQGNNGGELVAQVRFSQIPLLFQDSFERALLIGVGTGTSVAVLAASPYQRIDAAELSPDILRASREHFQEVNKGALDSPRVHVHYADGRNMLMLSEHVYDLITIEVTSIWIAGEADLYNREFYALVKNHLRPKGVLQQWVQLHHMTPRDLAIILHTVRQELPHVALFYGGRQGQIIASREPLVMDYARIRELSAKLRGSFAANNVPASDFMMLAGEALLNEQGVEAYIQQQMATGSSGRPSGFVSTDDNLYLEYSTPRGNVFPMSQQRELLQAIGSVGQAELPVRGVEGPGEAAHVRGARLAGQRKLKEAISALTEAVAAGASQAEPLRADLERLLAKTEKLKGAPAP</sequence>
<dbReference type="PANTHER" id="PTHR43317:SF1">
    <property type="entry name" value="THERMOSPERMINE SYNTHASE ACAULIS5"/>
    <property type="match status" value="1"/>
</dbReference>
<evidence type="ECO:0000256" key="5">
    <source>
        <dbReference type="SAM" id="Phobius"/>
    </source>
</evidence>
<dbReference type="SUPFAM" id="SSF53335">
    <property type="entry name" value="S-adenosyl-L-methionine-dependent methyltransferases"/>
    <property type="match status" value="1"/>
</dbReference>
<evidence type="ECO:0000256" key="1">
    <source>
        <dbReference type="ARBA" id="ARBA00007867"/>
    </source>
</evidence>
<evidence type="ECO:0000313" key="7">
    <source>
        <dbReference type="EMBL" id="REG37137.1"/>
    </source>
</evidence>
<keyword evidence="5" id="KW-1133">Transmembrane helix</keyword>
<evidence type="ECO:0000313" key="8">
    <source>
        <dbReference type="Proteomes" id="UP000256345"/>
    </source>
</evidence>
<evidence type="ECO:0000256" key="3">
    <source>
        <dbReference type="ARBA" id="ARBA00023115"/>
    </source>
</evidence>
<dbReference type="PROSITE" id="PS51006">
    <property type="entry name" value="PABS_2"/>
    <property type="match status" value="1"/>
</dbReference>
<accession>A0ABX9KAG9</accession>
<dbReference type="Proteomes" id="UP000256345">
    <property type="component" value="Unassembled WGS sequence"/>
</dbReference>
<feature type="transmembrane region" description="Helical" evidence="5">
    <location>
        <begin position="369"/>
        <end position="390"/>
    </location>
</feature>
<feature type="transmembrane region" description="Helical" evidence="5">
    <location>
        <begin position="81"/>
        <end position="102"/>
    </location>
</feature>
<name>A0ABX9KAG9_9BACT</name>
<keyword evidence="3 4" id="KW-0620">Polyamine biosynthesis</keyword>